<keyword evidence="3" id="KW-1185">Reference proteome</keyword>
<dbReference type="RefSeq" id="WP_110359515.1">
    <property type="nucleotide sequence ID" value="NZ_QFLI01000002.1"/>
</dbReference>
<feature type="signal peptide" evidence="1">
    <location>
        <begin position="1"/>
        <end position="17"/>
    </location>
</feature>
<dbReference type="Gene3D" id="3.40.50.1820">
    <property type="entry name" value="alpha/beta hydrolase"/>
    <property type="match status" value="1"/>
</dbReference>
<organism evidence="2 3">
    <name type="scientific">Marinifilum breve</name>
    <dbReference type="NCBI Taxonomy" id="2184082"/>
    <lineage>
        <taxon>Bacteria</taxon>
        <taxon>Pseudomonadati</taxon>
        <taxon>Bacteroidota</taxon>
        <taxon>Bacteroidia</taxon>
        <taxon>Marinilabiliales</taxon>
        <taxon>Marinifilaceae</taxon>
    </lineage>
</organism>
<dbReference type="EMBL" id="QFLI01000002">
    <property type="protein sequence ID" value="PXY01878.1"/>
    <property type="molecule type" value="Genomic_DNA"/>
</dbReference>
<dbReference type="InterPro" id="IPR050583">
    <property type="entry name" value="Mycobacterial_A85_antigen"/>
</dbReference>
<proteinExistence type="predicted"/>
<feature type="chain" id="PRO_5015972174" evidence="1">
    <location>
        <begin position="18"/>
        <end position="296"/>
    </location>
</feature>
<dbReference type="PANTHER" id="PTHR48098:SF6">
    <property type="entry name" value="FERRI-BACILLIBACTIN ESTERASE BESA"/>
    <property type="match status" value="1"/>
</dbReference>
<evidence type="ECO:0000256" key="1">
    <source>
        <dbReference type="SAM" id="SignalP"/>
    </source>
</evidence>
<dbReference type="Proteomes" id="UP000248079">
    <property type="component" value="Unassembled WGS sequence"/>
</dbReference>
<evidence type="ECO:0000313" key="2">
    <source>
        <dbReference type="EMBL" id="PXY01878.1"/>
    </source>
</evidence>
<evidence type="ECO:0000313" key="3">
    <source>
        <dbReference type="Proteomes" id="UP000248079"/>
    </source>
</evidence>
<dbReference type="Pfam" id="PF00756">
    <property type="entry name" value="Esterase"/>
    <property type="match status" value="1"/>
</dbReference>
<sequence>MRFLMFLFLFASLSGYAQLPEVSSGTIKRFENFDSKFIVPRNVDVWLPDGYSTDKKYAVLYMHDGQMLYDATKSWNKQEWMVDEVVSKLIKEGTIEDCIVVGVWNGGKYRHSDYFPEKAANYLSEELQKQLKDTLMGDLRADEYLKFLTKELKPFIDKNFSVKTDKANTYIAGSSMGGLISMYAICEYPEVFEAAACISTHWPGDTKIADSKIPHAFYKYLNDHLPDPSSHKIYFDYGTETLDRLYEPFQLEVDKTMKQKGYTKENWITLKFEGENHSEDSWCKRLHIPISFIMKK</sequence>
<dbReference type="InterPro" id="IPR029058">
    <property type="entry name" value="AB_hydrolase_fold"/>
</dbReference>
<dbReference type="InterPro" id="IPR000801">
    <property type="entry name" value="Esterase-like"/>
</dbReference>
<reference evidence="2 3" key="1">
    <citation type="submission" date="2018-05" db="EMBL/GenBank/DDBJ databases">
        <title>Marinifilum breve JC075T sp. nov., a marine bacterium isolated from Yongle Blue Hole in the South China Sea.</title>
        <authorList>
            <person name="Fu T."/>
        </authorList>
    </citation>
    <scope>NUCLEOTIDE SEQUENCE [LARGE SCALE GENOMIC DNA]</scope>
    <source>
        <strain evidence="2 3">JC075</strain>
    </source>
</reference>
<name>A0A2V3ZZL5_9BACT</name>
<comment type="caution">
    <text evidence="2">The sequence shown here is derived from an EMBL/GenBank/DDBJ whole genome shotgun (WGS) entry which is preliminary data.</text>
</comment>
<dbReference type="OrthoDB" id="9803578at2"/>
<dbReference type="AlphaFoldDB" id="A0A2V3ZZL5"/>
<keyword evidence="1" id="KW-0732">Signal</keyword>
<accession>A0A2V3ZZL5</accession>
<dbReference type="PANTHER" id="PTHR48098">
    <property type="entry name" value="ENTEROCHELIN ESTERASE-RELATED"/>
    <property type="match status" value="1"/>
</dbReference>
<protein>
    <submittedName>
        <fullName evidence="2">Esterase</fullName>
    </submittedName>
</protein>
<gene>
    <name evidence="2" type="ORF">DF185_04310</name>
</gene>
<dbReference type="SUPFAM" id="SSF53474">
    <property type="entry name" value="alpha/beta-Hydrolases"/>
    <property type="match status" value="1"/>
</dbReference>